<evidence type="ECO:0000313" key="2">
    <source>
        <dbReference type="EMBL" id="BCU82624.1"/>
    </source>
</evidence>
<keyword evidence="3" id="KW-1185">Reference proteome</keyword>
<accession>A0A8D5UGE7</accession>
<dbReference type="KEGG" id="pabs:JIR001_24070"/>
<gene>
    <name evidence="2" type="ORF">JIR001_24070</name>
</gene>
<reference evidence="2" key="2">
    <citation type="journal article" date="2021" name="Microbiol. Resour. Announc.">
        <title>Complete Genome Sequence of Polycladomyces abyssicola JIR-001T, Isolated from Hemipelagic Sediment in Deep Seawater.</title>
        <authorList>
            <person name="Tsubouchi T."/>
            <person name="Kaneko Y."/>
        </authorList>
    </citation>
    <scope>NUCLEOTIDE SEQUENCE</scope>
    <source>
        <strain evidence="2">JIR-001</strain>
    </source>
</reference>
<sequence length="77" mass="8554">MYNEVPSWSYPGEPTAPSASPYSAREADSEQPTAYYQFDPAGEPLWESMESPESPWIQTPEMENVGAEDSTDPHENG</sequence>
<name>A0A8D5UGE7_9BACL</name>
<dbReference type="RefSeq" id="WP_212772942.1">
    <property type="nucleotide sequence ID" value="NZ_AP024601.1"/>
</dbReference>
<dbReference type="EMBL" id="AP024601">
    <property type="protein sequence ID" value="BCU82624.1"/>
    <property type="molecule type" value="Genomic_DNA"/>
</dbReference>
<dbReference type="AlphaFoldDB" id="A0A8D5UGE7"/>
<dbReference type="Proteomes" id="UP000677436">
    <property type="component" value="Chromosome"/>
</dbReference>
<reference evidence="2" key="1">
    <citation type="journal article" date="2013" name="Int. J. Syst. Evol. Microbiol.">
        <title>Polycladomyces abyssicola gen. nov., sp. nov., a thermophilic filamentous bacterium isolated from hemipelagic sediment.</title>
        <authorList>
            <person name="Tsubouchi T."/>
            <person name="Shimane Y."/>
            <person name="Mori K."/>
            <person name="Usui K."/>
            <person name="Hiraki T."/>
            <person name="Tame A."/>
            <person name="Uematsu K."/>
            <person name="Maruyama T."/>
            <person name="Hatada Y."/>
        </authorList>
    </citation>
    <scope>NUCLEOTIDE SEQUENCE</scope>
    <source>
        <strain evidence="2">JIR-001</strain>
    </source>
</reference>
<evidence type="ECO:0000256" key="1">
    <source>
        <dbReference type="SAM" id="MobiDB-lite"/>
    </source>
</evidence>
<proteinExistence type="predicted"/>
<evidence type="ECO:0000313" key="3">
    <source>
        <dbReference type="Proteomes" id="UP000677436"/>
    </source>
</evidence>
<organism evidence="2 3">
    <name type="scientific">Polycladomyces abyssicola</name>
    <dbReference type="NCBI Taxonomy" id="1125966"/>
    <lineage>
        <taxon>Bacteria</taxon>
        <taxon>Bacillati</taxon>
        <taxon>Bacillota</taxon>
        <taxon>Bacilli</taxon>
        <taxon>Bacillales</taxon>
        <taxon>Thermoactinomycetaceae</taxon>
        <taxon>Polycladomyces</taxon>
    </lineage>
</organism>
<protein>
    <submittedName>
        <fullName evidence="2">Uncharacterized protein</fullName>
    </submittedName>
</protein>
<feature type="region of interest" description="Disordered" evidence="1">
    <location>
        <begin position="1"/>
        <end position="77"/>
    </location>
</feature>